<dbReference type="Pfam" id="PF06201">
    <property type="entry name" value="PITH"/>
    <property type="match status" value="1"/>
</dbReference>
<dbReference type="InterPro" id="IPR010400">
    <property type="entry name" value="PITH_dom"/>
</dbReference>
<keyword evidence="2" id="KW-0676">Redox-active center</keyword>
<reference evidence="4" key="2">
    <citation type="submission" date="2025-09" db="UniProtKB">
        <authorList>
            <consortium name="Ensembl"/>
        </authorList>
    </citation>
    <scope>IDENTIFICATION</scope>
</reference>
<dbReference type="Pfam" id="PF00085">
    <property type="entry name" value="Thioredoxin"/>
    <property type="match status" value="1"/>
</dbReference>
<dbReference type="InterPro" id="IPR037047">
    <property type="entry name" value="PITH_dom_sf"/>
</dbReference>
<dbReference type="InterPro" id="IPR036249">
    <property type="entry name" value="Thioredoxin-like_sf"/>
</dbReference>
<feature type="domain" description="PITH" evidence="3">
    <location>
        <begin position="143"/>
        <end position="282"/>
    </location>
</feature>
<dbReference type="PANTHER" id="PTHR46115">
    <property type="entry name" value="THIOREDOXIN-LIKE PROTEIN 1"/>
    <property type="match status" value="1"/>
</dbReference>
<dbReference type="CDD" id="cd02947">
    <property type="entry name" value="TRX_family"/>
    <property type="match status" value="1"/>
</dbReference>
<keyword evidence="5" id="KW-1185">Reference proteome</keyword>
<dbReference type="InterPro" id="IPR013766">
    <property type="entry name" value="Thioredoxin_domain"/>
</dbReference>
<evidence type="ECO:0000313" key="5">
    <source>
        <dbReference type="Proteomes" id="UP000694391"/>
    </source>
</evidence>
<dbReference type="Proteomes" id="UP000694391">
    <property type="component" value="Unplaced"/>
</dbReference>
<sequence>MPVYPNNLVEKTGKTKARMIRFCLISYFNNKLFRAEINTVFGGVFVLFCSFTKHVFYLSHRCGPCLRIAPAFSSMSNKYPQAVFLEVDVHQCQGTAATNNISATPTFLFFRNKVRIDQYQGADAVGLEEKIKQHLENDPGSNEDTDIPKGYMDLMPFINKAGCECLNESDEHGFDNCLRKDMTFLESDCDEQLLITVAFNQPVKLYSMKFQGPDNGQGPKYVKIFINLPRSMDFEEAERSEPTQALELTEDDIKEDGIVPLRYVKFQNVNSVTVVGKKGESH</sequence>
<dbReference type="AlphaFoldDB" id="A0A8C0LA99"/>
<dbReference type="SUPFAM" id="SSF49785">
    <property type="entry name" value="Galactose-binding domain-like"/>
    <property type="match status" value="1"/>
</dbReference>
<dbReference type="InterPro" id="IPR008979">
    <property type="entry name" value="Galactose-bd-like_sf"/>
</dbReference>
<proteinExistence type="predicted"/>
<keyword evidence="1" id="KW-1015">Disulfide bond</keyword>
<accession>A0A8C0LA99</accession>
<dbReference type="GO" id="GO:0005737">
    <property type="term" value="C:cytoplasm"/>
    <property type="evidence" value="ECO:0007669"/>
    <property type="project" value="UniProtKB-ARBA"/>
</dbReference>
<name>A0A8C0LA99_CANLU</name>
<gene>
    <name evidence="4" type="primary">TXNL1</name>
</gene>
<evidence type="ECO:0000259" key="3">
    <source>
        <dbReference type="PROSITE" id="PS51532"/>
    </source>
</evidence>
<evidence type="ECO:0000256" key="2">
    <source>
        <dbReference type="ARBA" id="ARBA00023284"/>
    </source>
</evidence>
<reference evidence="4" key="1">
    <citation type="submission" date="2025-08" db="UniProtKB">
        <authorList>
            <consortium name="Ensembl"/>
        </authorList>
    </citation>
    <scope>IDENTIFICATION</scope>
</reference>
<dbReference type="Gene3D" id="3.40.30.10">
    <property type="entry name" value="Glutaredoxin"/>
    <property type="match status" value="1"/>
</dbReference>
<organism evidence="4 5">
    <name type="scientific">Canis lupus dingo</name>
    <name type="common">dingo</name>
    <dbReference type="NCBI Taxonomy" id="286419"/>
    <lineage>
        <taxon>Eukaryota</taxon>
        <taxon>Metazoa</taxon>
        <taxon>Chordata</taxon>
        <taxon>Craniata</taxon>
        <taxon>Vertebrata</taxon>
        <taxon>Euteleostomi</taxon>
        <taxon>Mammalia</taxon>
        <taxon>Eutheria</taxon>
        <taxon>Laurasiatheria</taxon>
        <taxon>Carnivora</taxon>
        <taxon>Caniformia</taxon>
        <taxon>Canidae</taxon>
        <taxon>Canis</taxon>
    </lineage>
</organism>
<dbReference type="SUPFAM" id="SSF52833">
    <property type="entry name" value="Thioredoxin-like"/>
    <property type="match status" value="1"/>
</dbReference>
<dbReference type="GeneTree" id="ENSGT00940000156170"/>
<dbReference type="PROSITE" id="PS51532">
    <property type="entry name" value="PITH"/>
    <property type="match status" value="1"/>
</dbReference>
<evidence type="ECO:0000256" key="1">
    <source>
        <dbReference type="ARBA" id="ARBA00023157"/>
    </source>
</evidence>
<protein>
    <submittedName>
        <fullName evidence="4">Thioredoxin like 1</fullName>
    </submittedName>
</protein>
<evidence type="ECO:0000313" key="4">
    <source>
        <dbReference type="Ensembl" id="ENSCAFP00020026981.1"/>
    </source>
</evidence>
<dbReference type="Ensembl" id="ENSCAFT00020031158.1">
    <property type="protein sequence ID" value="ENSCAFP00020026981.1"/>
    <property type="gene ID" value="ENSCAFG00020021181.1"/>
</dbReference>
<dbReference type="Gene3D" id="2.60.120.470">
    <property type="entry name" value="PITH domain"/>
    <property type="match status" value="1"/>
</dbReference>